<feature type="signal peptide" evidence="2">
    <location>
        <begin position="1"/>
        <end position="22"/>
    </location>
</feature>
<dbReference type="InterPro" id="IPR013783">
    <property type="entry name" value="Ig-like_fold"/>
</dbReference>
<dbReference type="PANTHER" id="PTHR32208:SF58">
    <property type="entry name" value="GALACTOSE OXIDASE-LIKE EARLY SET DOMAIN-CONTAINING PROTEIN"/>
    <property type="match status" value="1"/>
</dbReference>
<feature type="domain" description="Galactose oxidase-like Early set" evidence="4">
    <location>
        <begin position="437"/>
        <end position="542"/>
    </location>
</feature>
<dbReference type="InterPro" id="IPR011043">
    <property type="entry name" value="Gal_Oxase/kelch_b-propeller"/>
</dbReference>
<evidence type="ECO:0000259" key="4">
    <source>
        <dbReference type="Pfam" id="PF09118"/>
    </source>
</evidence>
<dbReference type="InterPro" id="IPR009880">
    <property type="entry name" value="Glyoxal_oxidase_N"/>
</dbReference>
<reference evidence="5" key="1">
    <citation type="journal article" date="2023" name="Nat. Commun.">
        <title>Diploid and tetraploid genomes of Acorus and the evolution of monocots.</title>
        <authorList>
            <person name="Ma L."/>
            <person name="Liu K.W."/>
            <person name="Li Z."/>
            <person name="Hsiao Y.Y."/>
            <person name="Qi Y."/>
            <person name="Fu T."/>
            <person name="Tang G.D."/>
            <person name="Zhang D."/>
            <person name="Sun W.H."/>
            <person name="Liu D.K."/>
            <person name="Li Y."/>
            <person name="Chen G.Z."/>
            <person name="Liu X.D."/>
            <person name="Liao X.Y."/>
            <person name="Jiang Y.T."/>
            <person name="Yu X."/>
            <person name="Hao Y."/>
            <person name="Huang J."/>
            <person name="Zhao X.W."/>
            <person name="Ke S."/>
            <person name="Chen Y.Y."/>
            <person name="Wu W.L."/>
            <person name="Hsu J.L."/>
            <person name="Lin Y.F."/>
            <person name="Huang M.D."/>
            <person name="Li C.Y."/>
            <person name="Huang L."/>
            <person name="Wang Z.W."/>
            <person name="Zhao X."/>
            <person name="Zhong W.Y."/>
            <person name="Peng D.H."/>
            <person name="Ahmad S."/>
            <person name="Lan S."/>
            <person name="Zhang J.S."/>
            <person name="Tsai W.C."/>
            <person name="Van de Peer Y."/>
            <person name="Liu Z.J."/>
        </authorList>
    </citation>
    <scope>NUCLEOTIDE SEQUENCE</scope>
    <source>
        <strain evidence="5">SCP</strain>
    </source>
</reference>
<evidence type="ECO:0000256" key="2">
    <source>
        <dbReference type="SAM" id="SignalP"/>
    </source>
</evidence>
<dbReference type="EMBL" id="JAUJYN010000036">
    <property type="protein sequence ID" value="KAK1257669.1"/>
    <property type="molecule type" value="Genomic_DNA"/>
</dbReference>
<dbReference type="Gene3D" id="2.60.40.10">
    <property type="entry name" value="Immunoglobulins"/>
    <property type="match status" value="1"/>
</dbReference>
<organism evidence="5 6">
    <name type="scientific">Acorus gramineus</name>
    <name type="common">Dwarf sweet flag</name>
    <dbReference type="NCBI Taxonomy" id="55184"/>
    <lineage>
        <taxon>Eukaryota</taxon>
        <taxon>Viridiplantae</taxon>
        <taxon>Streptophyta</taxon>
        <taxon>Embryophyta</taxon>
        <taxon>Tracheophyta</taxon>
        <taxon>Spermatophyta</taxon>
        <taxon>Magnoliopsida</taxon>
        <taxon>Liliopsida</taxon>
        <taxon>Acoraceae</taxon>
        <taxon>Acorus</taxon>
    </lineage>
</organism>
<dbReference type="InterPro" id="IPR014756">
    <property type="entry name" value="Ig_E-set"/>
</dbReference>
<dbReference type="Gene3D" id="2.130.10.80">
    <property type="entry name" value="Galactose oxidase/kelch, beta-propeller"/>
    <property type="match status" value="1"/>
</dbReference>
<gene>
    <name evidence="5" type="ORF">QJS04_geneDACA017377</name>
</gene>
<evidence type="ECO:0000259" key="3">
    <source>
        <dbReference type="Pfam" id="PF07250"/>
    </source>
</evidence>
<feature type="chain" id="PRO_5043429215" description="Galactose oxidase" evidence="2">
    <location>
        <begin position="23"/>
        <end position="552"/>
    </location>
</feature>
<evidence type="ECO:0000313" key="5">
    <source>
        <dbReference type="EMBL" id="KAK1257669.1"/>
    </source>
</evidence>
<dbReference type="InterPro" id="IPR037293">
    <property type="entry name" value="Gal_Oxidase_central_sf"/>
</dbReference>
<dbReference type="Pfam" id="PF09118">
    <property type="entry name" value="GO-like_E_set"/>
    <property type="match status" value="1"/>
</dbReference>
<keyword evidence="1 2" id="KW-0732">Signal</keyword>
<dbReference type="PANTHER" id="PTHR32208">
    <property type="entry name" value="SECRETED PROTEIN-RELATED"/>
    <property type="match status" value="1"/>
</dbReference>
<feature type="domain" description="Glyoxal oxidase N-terminal" evidence="3">
    <location>
        <begin position="43"/>
        <end position="429"/>
    </location>
</feature>
<name>A0AAV8ZYR7_ACOGR</name>
<proteinExistence type="predicted"/>
<accession>A0AAV8ZYR7</accession>
<evidence type="ECO:0000313" key="6">
    <source>
        <dbReference type="Proteomes" id="UP001179952"/>
    </source>
</evidence>
<dbReference type="InterPro" id="IPR015202">
    <property type="entry name" value="GO-like_E_set"/>
</dbReference>
<dbReference type="SUPFAM" id="SSF50965">
    <property type="entry name" value="Galactose oxidase, central domain"/>
    <property type="match status" value="1"/>
</dbReference>
<keyword evidence="6" id="KW-1185">Reference proteome</keyword>
<dbReference type="CDD" id="cd02851">
    <property type="entry name" value="E_set_GO_C"/>
    <property type="match status" value="1"/>
</dbReference>
<evidence type="ECO:0008006" key="7">
    <source>
        <dbReference type="Google" id="ProtNLM"/>
    </source>
</evidence>
<sequence>MASKKSILFILLTLSTLHYTNTQTVSTTGHWKLLKKSIGISAMHMQLMPNDKLIAFDRTDSGVSNISLPDHRCRRDPHDQTATVDCSAHSVEFEPKGRNVRPLNILTDTWCSSGALSPNGTLTQSGGFNDGDRVVRYFSPCDACDWVEDPTGLAVRRWYASSQILPDGRIIIVGGRKQFNYEFIPKRSKQDYNVYNLPFLRETRDDTSENNLYPFIHLSIDGNLFIFANNRSILLDYVKNVVVKRFPDMPGGVARNYPSSGSSVLLPIKLDVSATAAEAEVMICGGAPAYANRMANASVFVPAARSCGRLRITDASPEWEMEEMPIERVMGDMILLPTGDVLIINGAKRGSAGWGAAREPVLTPVIYRTSDRSFEVLSPAGVPRVYHSTAHLLQDGRVVVGGSNTNVRYNFTNVLFPTELSVEAFYPPYMEGEQVNRPRILSVDPADEMGQMSSFAVEFDLRGPINQSELYVTLVAPSFTTHSFSMNQRLLVLNTGRVHRRLEGRYAVGGLAPASAAVTPPGYYLMFVVHRGVPSRGKWVHVFMNNGVDGTI</sequence>
<dbReference type="SUPFAM" id="SSF81296">
    <property type="entry name" value="E set domains"/>
    <property type="match status" value="1"/>
</dbReference>
<dbReference type="Proteomes" id="UP001179952">
    <property type="component" value="Unassembled WGS sequence"/>
</dbReference>
<evidence type="ECO:0000256" key="1">
    <source>
        <dbReference type="ARBA" id="ARBA00022729"/>
    </source>
</evidence>
<dbReference type="Pfam" id="PF07250">
    <property type="entry name" value="Glyoxal_oxid_N"/>
    <property type="match status" value="1"/>
</dbReference>
<protein>
    <recommendedName>
        <fullName evidence="7">Galactose oxidase</fullName>
    </recommendedName>
</protein>
<dbReference type="AlphaFoldDB" id="A0AAV8ZYR7"/>
<reference evidence="5" key="2">
    <citation type="submission" date="2023-06" db="EMBL/GenBank/DDBJ databases">
        <authorList>
            <person name="Ma L."/>
            <person name="Liu K.-W."/>
            <person name="Li Z."/>
            <person name="Hsiao Y.-Y."/>
            <person name="Qi Y."/>
            <person name="Fu T."/>
            <person name="Tang G."/>
            <person name="Zhang D."/>
            <person name="Sun W.-H."/>
            <person name="Liu D.-K."/>
            <person name="Li Y."/>
            <person name="Chen G.-Z."/>
            <person name="Liu X.-D."/>
            <person name="Liao X.-Y."/>
            <person name="Jiang Y.-T."/>
            <person name="Yu X."/>
            <person name="Hao Y."/>
            <person name="Huang J."/>
            <person name="Zhao X.-W."/>
            <person name="Ke S."/>
            <person name="Chen Y.-Y."/>
            <person name="Wu W.-L."/>
            <person name="Hsu J.-L."/>
            <person name="Lin Y.-F."/>
            <person name="Huang M.-D."/>
            <person name="Li C.-Y."/>
            <person name="Huang L."/>
            <person name="Wang Z.-W."/>
            <person name="Zhao X."/>
            <person name="Zhong W.-Y."/>
            <person name="Peng D.-H."/>
            <person name="Ahmad S."/>
            <person name="Lan S."/>
            <person name="Zhang J.-S."/>
            <person name="Tsai W.-C."/>
            <person name="Van De Peer Y."/>
            <person name="Liu Z.-J."/>
        </authorList>
    </citation>
    <scope>NUCLEOTIDE SEQUENCE</scope>
    <source>
        <strain evidence="5">SCP</strain>
        <tissue evidence="5">Leaves</tissue>
    </source>
</reference>
<comment type="caution">
    <text evidence="5">The sequence shown here is derived from an EMBL/GenBank/DDBJ whole genome shotgun (WGS) entry which is preliminary data.</text>
</comment>